<dbReference type="InterPro" id="IPR014780">
    <property type="entry name" value="tRNA_psdUridine_synth_TruB"/>
</dbReference>
<evidence type="ECO:0000256" key="2">
    <source>
        <dbReference type="ARBA" id="ARBA00012787"/>
    </source>
</evidence>
<name>A0A7R8WW05_9CRUS</name>
<dbReference type="Pfam" id="PF09157">
    <property type="entry name" value="TruB-C_2"/>
    <property type="match status" value="1"/>
</dbReference>
<dbReference type="Gene3D" id="3.30.2350.10">
    <property type="entry name" value="Pseudouridine synthase"/>
    <property type="match status" value="1"/>
</dbReference>
<dbReference type="PANTHER" id="PTHR13767">
    <property type="entry name" value="TRNA-PSEUDOURIDINE SYNTHASE"/>
    <property type="match status" value="1"/>
</dbReference>
<dbReference type="GO" id="GO:0006400">
    <property type="term" value="P:tRNA modification"/>
    <property type="evidence" value="ECO:0007669"/>
    <property type="project" value="TreeGrafter"/>
</dbReference>
<sequence>MGRRPAKKKHHRDVDGVLLLDKPLGMSSNQALQRLKHLMRAHKAGHTGSLDPLATGCLPLCFGEASKVSSYLLDADKHYDTVARLGLVTDTDDAEGEVIREAPVVLPDRAGLLSLLERFIGDQAQIPPMYSALHHEGQRLYNLARQGKTVELAPRHVHVSRLELVDVGDNTLSLSISCSKGTYIRSLVRDIGLALGCGAHVQALRRTGVDPFTTPQMISLDEAIDLADQGLLESKLLATDEVLINMPILALDEEQCARIKSGQKVTLDAAVDTGQELLRLYDPAGGFVGIGERDNLSLKAKRLMATGT</sequence>
<evidence type="ECO:0000259" key="5">
    <source>
        <dbReference type="Pfam" id="PF01509"/>
    </source>
</evidence>
<dbReference type="EC" id="5.4.99.25" evidence="2"/>
<dbReference type="Gene3D" id="2.30.130.10">
    <property type="entry name" value="PUA domain"/>
    <property type="match status" value="1"/>
</dbReference>
<dbReference type="Pfam" id="PF16198">
    <property type="entry name" value="TruB_C_2"/>
    <property type="match status" value="1"/>
</dbReference>
<feature type="domain" description="tRNA pseudouridylate synthase B C-terminal" evidence="7">
    <location>
        <begin position="185"/>
        <end position="234"/>
    </location>
</feature>
<dbReference type="SUPFAM" id="SSF55120">
    <property type="entry name" value="Pseudouridine synthase"/>
    <property type="match status" value="1"/>
</dbReference>
<dbReference type="GO" id="GO:0003723">
    <property type="term" value="F:RNA binding"/>
    <property type="evidence" value="ECO:0007669"/>
    <property type="project" value="InterPro"/>
</dbReference>
<organism evidence="8">
    <name type="scientific">Cyprideis torosa</name>
    <dbReference type="NCBI Taxonomy" id="163714"/>
    <lineage>
        <taxon>Eukaryota</taxon>
        <taxon>Metazoa</taxon>
        <taxon>Ecdysozoa</taxon>
        <taxon>Arthropoda</taxon>
        <taxon>Crustacea</taxon>
        <taxon>Oligostraca</taxon>
        <taxon>Ostracoda</taxon>
        <taxon>Podocopa</taxon>
        <taxon>Podocopida</taxon>
        <taxon>Cytherocopina</taxon>
        <taxon>Cytheroidea</taxon>
        <taxon>Cytherideidae</taxon>
        <taxon>Cyprideis</taxon>
    </lineage>
</organism>
<dbReference type="Pfam" id="PF01509">
    <property type="entry name" value="TruB_N"/>
    <property type="match status" value="1"/>
</dbReference>
<dbReference type="GO" id="GO:1990481">
    <property type="term" value="P:mRNA pseudouridine synthesis"/>
    <property type="evidence" value="ECO:0007669"/>
    <property type="project" value="TreeGrafter"/>
</dbReference>
<dbReference type="PANTHER" id="PTHR13767:SF2">
    <property type="entry name" value="PSEUDOURIDYLATE SYNTHASE TRUB1"/>
    <property type="match status" value="1"/>
</dbReference>
<evidence type="ECO:0000313" key="8">
    <source>
        <dbReference type="EMBL" id="CAD7237902.1"/>
    </source>
</evidence>
<dbReference type="InterPro" id="IPR002501">
    <property type="entry name" value="PsdUridine_synth_N"/>
</dbReference>
<evidence type="ECO:0000256" key="4">
    <source>
        <dbReference type="ARBA" id="ARBA00023235"/>
    </source>
</evidence>
<feature type="domain" description="tRNA pseudouridine synthase II TruB subfamily 1 C-terminal" evidence="6">
    <location>
        <begin position="247"/>
        <end position="304"/>
    </location>
</feature>
<dbReference type="CDD" id="cd02573">
    <property type="entry name" value="PseudoU_synth_EcTruB"/>
    <property type="match status" value="1"/>
</dbReference>
<keyword evidence="3" id="KW-0819">tRNA processing</keyword>
<dbReference type="AlphaFoldDB" id="A0A7R8WW05"/>
<dbReference type="InterPro" id="IPR015240">
    <property type="entry name" value="tRNA_sdUridine_synth_fam1_C"/>
</dbReference>
<accession>A0A7R8WW05</accession>
<evidence type="ECO:0000259" key="6">
    <source>
        <dbReference type="Pfam" id="PF09157"/>
    </source>
</evidence>
<gene>
    <name evidence="8" type="ORF">CTOB1V02_LOCUS15717</name>
</gene>
<feature type="domain" description="Pseudouridine synthase II N-terminal" evidence="5">
    <location>
        <begin position="36"/>
        <end position="184"/>
    </location>
</feature>
<evidence type="ECO:0000256" key="1">
    <source>
        <dbReference type="ARBA" id="ARBA00008999"/>
    </source>
</evidence>
<protein>
    <recommendedName>
        <fullName evidence="2">tRNA pseudouridine(55) synthase</fullName>
        <ecNumber evidence="2">5.4.99.25</ecNumber>
    </recommendedName>
</protein>
<proteinExistence type="inferred from homology"/>
<evidence type="ECO:0000259" key="7">
    <source>
        <dbReference type="Pfam" id="PF16198"/>
    </source>
</evidence>
<dbReference type="InterPro" id="IPR036974">
    <property type="entry name" value="PUA_sf"/>
</dbReference>
<keyword evidence="4" id="KW-0413">Isomerase</keyword>
<dbReference type="OrthoDB" id="9995526at2759"/>
<comment type="similarity">
    <text evidence="1">Belongs to the pseudouridine synthase TruB family.</text>
</comment>
<evidence type="ECO:0000256" key="3">
    <source>
        <dbReference type="ARBA" id="ARBA00022694"/>
    </source>
</evidence>
<dbReference type="EMBL" id="OB693397">
    <property type="protein sequence ID" value="CAD7237902.1"/>
    <property type="molecule type" value="Genomic_DNA"/>
</dbReference>
<dbReference type="GO" id="GO:0160148">
    <property type="term" value="F:tRNA pseudouridine(55) synthase activity"/>
    <property type="evidence" value="ECO:0007669"/>
    <property type="project" value="UniProtKB-EC"/>
</dbReference>
<dbReference type="InterPro" id="IPR032819">
    <property type="entry name" value="TruB_C"/>
</dbReference>
<dbReference type="InterPro" id="IPR020103">
    <property type="entry name" value="PsdUridine_synth_cat_dom_sf"/>
</dbReference>
<dbReference type="NCBIfam" id="TIGR00431">
    <property type="entry name" value="TruB"/>
    <property type="match status" value="1"/>
</dbReference>
<dbReference type="HAMAP" id="MF_01080">
    <property type="entry name" value="TruB_bact"/>
    <property type="match status" value="1"/>
</dbReference>
<reference evidence="8" key="1">
    <citation type="submission" date="2020-11" db="EMBL/GenBank/DDBJ databases">
        <authorList>
            <person name="Tran Van P."/>
        </authorList>
    </citation>
    <scope>NUCLEOTIDE SEQUENCE</scope>
</reference>